<accession>A0A7J7IZN8</accession>
<evidence type="ECO:0000256" key="1">
    <source>
        <dbReference type="SAM" id="SignalP"/>
    </source>
</evidence>
<evidence type="ECO:0000259" key="2">
    <source>
        <dbReference type="PROSITE" id="PS50041"/>
    </source>
</evidence>
<dbReference type="SMART" id="SM00034">
    <property type="entry name" value="CLECT"/>
    <property type="match status" value="1"/>
</dbReference>
<dbReference type="InterPro" id="IPR001304">
    <property type="entry name" value="C-type_lectin-like"/>
</dbReference>
<feature type="signal peptide" evidence="1">
    <location>
        <begin position="1"/>
        <end position="27"/>
    </location>
</feature>
<keyword evidence="1" id="KW-0732">Signal</keyword>
<keyword evidence="4" id="KW-1185">Reference proteome</keyword>
<feature type="chain" id="PRO_5029605660" description="C-type lectin domain-containing protein" evidence="1">
    <location>
        <begin position="28"/>
        <end position="303"/>
    </location>
</feature>
<dbReference type="CDD" id="cd00037">
    <property type="entry name" value="CLECT"/>
    <property type="match status" value="1"/>
</dbReference>
<evidence type="ECO:0000313" key="3">
    <source>
        <dbReference type="EMBL" id="KAF6018996.1"/>
    </source>
</evidence>
<dbReference type="EMBL" id="VXIV02003260">
    <property type="protein sequence ID" value="KAF6018996.1"/>
    <property type="molecule type" value="Genomic_DNA"/>
</dbReference>
<proteinExistence type="predicted"/>
<dbReference type="InterPro" id="IPR016186">
    <property type="entry name" value="C-type_lectin-like/link_sf"/>
</dbReference>
<gene>
    <name evidence="3" type="ORF">EB796_022695</name>
</gene>
<evidence type="ECO:0000313" key="4">
    <source>
        <dbReference type="Proteomes" id="UP000593567"/>
    </source>
</evidence>
<reference evidence="3" key="1">
    <citation type="submission" date="2020-06" db="EMBL/GenBank/DDBJ databases">
        <title>Draft genome of Bugula neritina, a colonial animal packing powerful symbionts and potential medicines.</title>
        <authorList>
            <person name="Rayko M."/>
        </authorList>
    </citation>
    <scope>NUCLEOTIDE SEQUENCE [LARGE SCALE GENOMIC DNA]</scope>
    <source>
        <strain evidence="3">Kwan_BN1</strain>
    </source>
</reference>
<dbReference type="Proteomes" id="UP000593567">
    <property type="component" value="Unassembled WGS sequence"/>
</dbReference>
<feature type="domain" description="C-type lectin" evidence="2">
    <location>
        <begin position="147"/>
        <end position="281"/>
    </location>
</feature>
<dbReference type="SUPFAM" id="SSF56436">
    <property type="entry name" value="C-type lectin-like"/>
    <property type="match status" value="2"/>
</dbReference>
<dbReference type="InterPro" id="IPR016187">
    <property type="entry name" value="CTDL_fold"/>
</dbReference>
<dbReference type="PROSITE" id="PS50041">
    <property type="entry name" value="C_TYPE_LECTIN_2"/>
    <property type="match status" value="1"/>
</dbReference>
<dbReference type="AlphaFoldDB" id="A0A7J7IZN8"/>
<name>A0A7J7IZN8_BUGNE</name>
<comment type="caution">
    <text evidence="3">The sequence shown here is derived from an EMBL/GenBank/DDBJ whole genome shotgun (WGS) entry which is preliminary data.</text>
</comment>
<dbReference type="OrthoDB" id="6116550at2759"/>
<sequence length="303" mass="34973">MYNIKMVSFHQALLPLLLVITLLEATGQLPSSCPTGYTYNPIRKNCIKFFSDKLDWWSSRKVCANDSGGSLLMLDSLNLIIWFKNLRKHDPVQTLFISGQLDSLQASAQTMICSKQIICLAVALIFFATCDATAFYRCPLDYTYNPYSDMCYRLSRKIETWINAQKECQKKGESLIVLDTIQDINFFRTLLLQDPGWMSATNHHSSDIWTAGIETYSDWVWSLWNDPQHLVQRQNPIQIADWGYNQPGDVYLVPRAICVSRLYWWQFAAKDYNTKNNYVCQRPGSDYNPKNYTRNVYGLISVG</sequence>
<protein>
    <recommendedName>
        <fullName evidence="2">C-type lectin domain-containing protein</fullName>
    </recommendedName>
</protein>
<dbReference type="Gene3D" id="3.10.100.10">
    <property type="entry name" value="Mannose-Binding Protein A, subunit A"/>
    <property type="match status" value="2"/>
</dbReference>
<organism evidence="3 4">
    <name type="scientific">Bugula neritina</name>
    <name type="common">Brown bryozoan</name>
    <name type="synonym">Sertularia neritina</name>
    <dbReference type="NCBI Taxonomy" id="10212"/>
    <lineage>
        <taxon>Eukaryota</taxon>
        <taxon>Metazoa</taxon>
        <taxon>Spiralia</taxon>
        <taxon>Lophotrochozoa</taxon>
        <taxon>Bryozoa</taxon>
        <taxon>Gymnolaemata</taxon>
        <taxon>Cheilostomatida</taxon>
        <taxon>Flustrina</taxon>
        <taxon>Buguloidea</taxon>
        <taxon>Bugulidae</taxon>
        <taxon>Bugula</taxon>
    </lineage>
</organism>